<organism evidence="2 3">
    <name type="scientific">Shewanella piezotolerans (strain WP3 / JCM 13877)</name>
    <dbReference type="NCBI Taxonomy" id="225849"/>
    <lineage>
        <taxon>Bacteria</taxon>
        <taxon>Pseudomonadati</taxon>
        <taxon>Pseudomonadota</taxon>
        <taxon>Gammaproteobacteria</taxon>
        <taxon>Alteromonadales</taxon>
        <taxon>Shewanellaceae</taxon>
        <taxon>Shewanella</taxon>
    </lineage>
</organism>
<dbReference type="SUPFAM" id="SSF89155">
    <property type="entry name" value="TorD-like"/>
    <property type="match status" value="1"/>
</dbReference>
<dbReference type="InterPro" id="IPR036411">
    <property type="entry name" value="TorD-like_sf"/>
</dbReference>
<dbReference type="eggNOG" id="COG3381">
    <property type="taxonomic scope" value="Bacteria"/>
</dbReference>
<dbReference type="STRING" id="225849.swp_0727"/>
<dbReference type="KEGG" id="swp:swp_0727"/>
<name>B8CIR6_SHEPW</name>
<reference evidence="2 3" key="1">
    <citation type="journal article" date="2008" name="PLoS ONE">
        <title>Environmental adaptation: genomic analysis of the piezotolerant and psychrotolerant deep-sea iron reducing bacterium Shewanella piezotolerans WP3.</title>
        <authorList>
            <person name="Wang F."/>
            <person name="Wang J."/>
            <person name="Jian H."/>
            <person name="Zhang B."/>
            <person name="Li S."/>
            <person name="Wang F."/>
            <person name="Zeng X."/>
            <person name="Gao L."/>
            <person name="Bartlett D.H."/>
            <person name="Yu J."/>
            <person name="Hu S."/>
            <person name="Xiao X."/>
        </authorList>
    </citation>
    <scope>NUCLEOTIDE SEQUENCE [LARGE SCALE GENOMIC DNA]</scope>
    <source>
        <strain evidence="3">WP3 / JCM 13877</strain>
    </source>
</reference>
<accession>B8CIR6</accession>
<dbReference type="PANTHER" id="PTHR34227:SF13">
    <property type="entry name" value="TAT PROOFREADING CHAPERONE DMSD-RELATED"/>
    <property type="match status" value="1"/>
</dbReference>
<sequence>MTELKQATLSPMASSGTEKSAAVFDIEEAAGIAKLLHNVYFAYPSADFINLLAQNEISKTWHMFANNEDYHLGVSYLSRYLDSWNDEKLTELMLDYGDLYFGASMPLALPWGSCWLTEQRLLNDTSTHELLRFYGDHGIELQLDKNQPADHIGIFLSVISQLLTLMSDPTKESQHIESKQVLTLLLSNHLLTWSAPFLQASIDNAKTDFYRAMALLLRELLNALTTELNILSAVHVKSRH</sequence>
<proteinExistence type="predicted"/>
<dbReference type="Gene3D" id="1.10.3480.10">
    <property type="entry name" value="TorD-like"/>
    <property type="match status" value="1"/>
</dbReference>
<dbReference type="HOGENOM" id="CLU_077650_7_1_6"/>
<dbReference type="InterPro" id="IPR050289">
    <property type="entry name" value="TorD/DmsD_chaperones"/>
</dbReference>
<dbReference type="Proteomes" id="UP000000753">
    <property type="component" value="Chromosome"/>
</dbReference>
<keyword evidence="3" id="KW-1185">Reference proteome</keyword>
<evidence type="ECO:0000313" key="3">
    <source>
        <dbReference type="Proteomes" id="UP000000753"/>
    </source>
</evidence>
<dbReference type="AlphaFoldDB" id="B8CIR6"/>
<dbReference type="RefSeq" id="WP_020910922.1">
    <property type="nucleotide sequence ID" value="NC_011566.1"/>
</dbReference>
<evidence type="ECO:0000256" key="1">
    <source>
        <dbReference type="ARBA" id="ARBA00023186"/>
    </source>
</evidence>
<protein>
    <submittedName>
        <fullName evidence="2">Cytoplasmic chaperone TorD</fullName>
    </submittedName>
</protein>
<gene>
    <name evidence="2" type="ordered locus">swp_0727</name>
</gene>
<dbReference type="OrthoDB" id="3174863at2"/>
<evidence type="ECO:0000313" key="2">
    <source>
        <dbReference type="EMBL" id="ACJ27542.1"/>
    </source>
</evidence>
<dbReference type="PANTHER" id="PTHR34227">
    <property type="entry name" value="CHAPERONE PROTEIN YCDY"/>
    <property type="match status" value="1"/>
</dbReference>
<dbReference type="InterPro" id="IPR020945">
    <property type="entry name" value="DMSO/NO3_reduct_chaperone"/>
</dbReference>
<keyword evidence="1" id="KW-0143">Chaperone</keyword>
<dbReference type="Pfam" id="PF02613">
    <property type="entry name" value="Nitrate_red_del"/>
    <property type="match status" value="1"/>
</dbReference>
<dbReference type="EMBL" id="CP000472">
    <property type="protein sequence ID" value="ACJ27542.1"/>
    <property type="molecule type" value="Genomic_DNA"/>
</dbReference>